<protein>
    <submittedName>
        <fullName evidence="2">Uncharacterized protein</fullName>
    </submittedName>
</protein>
<keyword evidence="1" id="KW-1133">Transmembrane helix</keyword>
<evidence type="ECO:0000313" key="3">
    <source>
        <dbReference type="Proteomes" id="UP000176854"/>
    </source>
</evidence>
<evidence type="ECO:0000256" key="1">
    <source>
        <dbReference type="SAM" id="Phobius"/>
    </source>
</evidence>
<proteinExistence type="predicted"/>
<organism evidence="2 3">
    <name type="scientific">Candidatus Gottesmanbacteria bacterium RBG_16_43_7</name>
    <dbReference type="NCBI Taxonomy" id="1798373"/>
    <lineage>
        <taxon>Bacteria</taxon>
        <taxon>Candidatus Gottesmaniibacteriota</taxon>
    </lineage>
</organism>
<keyword evidence="1" id="KW-0472">Membrane</keyword>
<reference evidence="2 3" key="1">
    <citation type="journal article" date="2016" name="Nat. Commun.">
        <title>Thousands of microbial genomes shed light on interconnected biogeochemical processes in an aquifer system.</title>
        <authorList>
            <person name="Anantharaman K."/>
            <person name="Brown C.T."/>
            <person name="Hug L.A."/>
            <person name="Sharon I."/>
            <person name="Castelle C.J."/>
            <person name="Probst A.J."/>
            <person name="Thomas B.C."/>
            <person name="Singh A."/>
            <person name="Wilkins M.J."/>
            <person name="Karaoz U."/>
            <person name="Brodie E.L."/>
            <person name="Williams K.H."/>
            <person name="Hubbard S.S."/>
            <person name="Banfield J.F."/>
        </authorList>
    </citation>
    <scope>NUCLEOTIDE SEQUENCE [LARGE SCALE GENOMIC DNA]</scope>
</reference>
<dbReference type="AlphaFoldDB" id="A0A1F5ZAX9"/>
<gene>
    <name evidence="2" type="ORF">A2154_02295</name>
</gene>
<evidence type="ECO:0000313" key="2">
    <source>
        <dbReference type="EMBL" id="OGG09505.1"/>
    </source>
</evidence>
<comment type="caution">
    <text evidence="2">The sequence shown here is derived from an EMBL/GenBank/DDBJ whole genome shotgun (WGS) entry which is preliminary data.</text>
</comment>
<accession>A0A1F5ZAX9</accession>
<feature type="transmembrane region" description="Helical" evidence="1">
    <location>
        <begin position="887"/>
        <end position="910"/>
    </location>
</feature>
<sequence>MDVRVLSTKLMGTDREWAEAVSRRAQEIFHKMKGNRFELDPNLVVAMTEGLSAAAVRDREFYKRIIKILENPNEESRHQMNLYDQADWDTFIEVVKGVKNIDPKTGKRIGLMLADHYHNLFQTVTELSNMEYWGNHASGDVENLSKAANFMQNQFAIEAYSDLHVEDMMQCYEMAIKVLRDSDGQWIDPSLAVFDPKSYNNFLDQLTIQFFKTRVQLGAVRDYVRDPVTGIPERSLDETGGRTLKRSDKSYEFEADEETRELRMLCSLRLAKGAYVLNNRAPELFAFTRTPGVDMEGYENKIPIFSSKVMGGLSRWDNPMSEWLLMYGFGDVLHKDFFNQLLGAHGSPEGRALTWSLDESIEAVDMLSSGDSEKFKARFGDNATRVLDMIEDFSFSGRHGPLSMWGTIDTTLNWTSKEYERLGGSIRISMVPVWVEKILKPEFEAAHKKNNWGKTHMGDQWYNATLGEGGWGEHNKWKERYDKYTRIYKTWIWTQTIMRNSTGVASHVWVDYKANDGMHHGKLRSKIFREIFTAEDLRDFKIEGQTVPELVVERDVASTGAMTEDKKDLLMRISIVDGDVGAVQRYAMNIGKQPENVTEVDFKACIKDDDNIKLFAGGKEVVITGKRRREQATDFWKKVQREMLGKAIGDTSGGWDFNDWHRELNPNWGGKKGEEISFGNTEQIDEIFNKARVASKNAHVEHRLTEDFVDKKIQIHFGTEDTQWSYLDMSSLGPRQWGRRWGDKLTRAKTTSLGLKHFDLIVGKPKMEDLIKSLQEMGTSEKGHDPKEAAKFAYVFGVATHNMYKQSLLAGFPLVGRLLPSLGIPMSIVQKRLGTDSGTYWSINNTLEFSEKLGETRVIPEKRIIAGRDFGPYTMERLRKDIGASKILAATEMFIIGYVIAAALTSLLAVKEGIEEDTGKRH</sequence>
<dbReference type="Proteomes" id="UP000176854">
    <property type="component" value="Unassembled WGS sequence"/>
</dbReference>
<name>A0A1F5ZAX9_9BACT</name>
<dbReference type="EMBL" id="MFJC01000020">
    <property type="protein sequence ID" value="OGG09505.1"/>
    <property type="molecule type" value="Genomic_DNA"/>
</dbReference>
<keyword evidence="1" id="KW-0812">Transmembrane</keyword>